<dbReference type="InterPro" id="IPR017871">
    <property type="entry name" value="ABC_transporter-like_CS"/>
</dbReference>
<dbReference type="CDD" id="cd03257">
    <property type="entry name" value="ABC_NikE_OppD_transporters"/>
    <property type="match status" value="1"/>
</dbReference>
<dbReference type="PANTHER" id="PTHR43297:SF2">
    <property type="entry name" value="DIPEPTIDE TRANSPORT ATP-BINDING PROTEIN DPPD"/>
    <property type="match status" value="1"/>
</dbReference>
<dbReference type="InterPro" id="IPR050388">
    <property type="entry name" value="ABC_Ni/Peptide_Import"/>
</dbReference>
<gene>
    <name evidence="9" type="ORF">OB236_19530</name>
</gene>
<sequence>MKQAHLLEIKELKTHFHTEKGQVTAVEGISFHIDSGEFIGIVGESGCGKSVTSQSVLRLFDEKRTVRYEGEVLYQGENLLQASNARMQAIRGNDISMIFQDPLSSLNPVFTIGDQIAETLLLHQKISRREARQKTLELLKLTGISAPEQRIDDYPHQLSGGMRQRIMIAIALACRPQLLIADEPTTALDVTIQAQILDLLTELNREFGMSVMLITHDLGVVAEMCSRVIVMYLGQIVEEAGVMELFTRPLHPYTISLIKSIPRLNGDRLEELHVVEGNVPSLHHIPAGCRFAGRCQYADERCREEEPPYMRTDDNHAARCWYAGQFSGELLDSITAEDAAREVTHYAGD</sequence>
<reference evidence="9 10" key="1">
    <citation type="submission" date="2022-09" db="EMBL/GenBank/DDBJ databases">
        <authorList>
            <person name="Han X.L."/>
            <person name="Wang Q."/>
            <person name="Lu T."/>
        </authorList>
    </citation>
    <scope>NUCLEOTIDE SEQUENCE [LARGE SCALE GENOMIC DNA]</scope>
    <source>
        <strain evidence="9 10">WQ 127069</strain>
    </source>
</reference>
<evidence type="ECO:0000259" key="8">
    <source>
        <dbReference type="PROSITE" id="PS50893"/>
    </source>
</evidence>
<evidence type="ECO:0000256" key="4">
    <source>
        <dbReference type="ARBA" id="ARBA00022475"/>
    </source>
</evidence>
<protein>
    <submittedName>
        <fullName evidence="9">ABC transporter ATP-binding protein</fullName>
    </submittedName>
</protein>
<dbReference type="Pfam" id="PF00005">
    <property type="entry name" value="ABC_tran"/>
    <property type="match status" value="1"/>
</dbReference>
<evidence type="ECO:0000256" key="7">
    <source>
        <dbReference type="ARBA" id="ARBA00023136"/>
    </source>
</evidence>
<keyword evidence="10" id="KW-1185">Reference proteome</keyword>
<evidence type="ECO:0000256" key="2">
    <source>
        <dbReference type="ARBA" id="ARBA00005417"/>
    </source>
</evidence>
<dbReference type="EMBL" id="JAOQIO010000084">
    <property type="protein sequence ID" value="MCU6794300.1"/>
    <property type="molecule type" value="Genomic_DNA"/>
</dbReference>
<dbReference type="InterPro" id="IPR027417">
    <property type="entry name" value="P-loop_NTPase"/>
</dbReference>
<dbReference type="PANTHER" id="PTHR43297">
    <property type="entry name" value="OLIGOPEPTIDE TRANSPORT ATP-BINDING PROTEIN APPD"/>
    <property type="match status" value="1"/>
</dbReference>
<keyword evidence="7" id="KW-0472">Membrane</keyword>
<keyword evidence="3" id="KW-0813">Transport</keyword>
<name>A0ABT2UI31_9BACL</name>
<dbReference type="InterPro" id="IPR013563">
    <property type="entry name" value="Oligopep_ABC_C"/>
</dbReference>
<dbReference type="Proteomes" id="UP001652445">
    <property type="component" value="Unassembled WGS sequence"/>
</dbReference>
<keyword evidence="4" id="KW-1003">Cell membrane</keyword>
<evidence type="ECO:0000313" key="10">
    <source>
        <dbReference type="Proteomes" id="UP001652445"/>
    </source>
</evidence>
<dbReference type="InterPro" id="IPR003439">
    <property type="entry name" value="ABC_transporter-like_ATP-bd"/>
</dbReference>
<dbReference type="Gene3D" id="3.40.50.300">
    <property type="entry name" value="P-loop containing nucleotide triphosphate hydrolases"/>
    <property type="match status" value="1"/>
</dbReference>
<evidence type="ECO:0000256" key="6">
    <source>
        <dbReference type="ARBA" id="ARBA00022840"/>
    </source>
</evidence>
<evidence type="ECO:0000313" key="9">
    <source>
        <dbReference type="EMBL" id="MCU6794300.1"/>
    </source>
</evidence>
<dbReference type="Pfam" id="PF08352">
    <property type="entry name" value="oligo_HPY"/>
    <property type="match status" value="1"/>
</dbReference>
<dbReference type="GO" id="GO:0005524">
    <property type="term" value="F:ATP binding"/>
    <property type="evidence" value="ECO:0007669"/>
    <property type="project" value="UniProtKB-KW"/>
</dbReference>
<dbReference type="InterPro" id="IPR003593">
    <property type="entry name" value="AAA+_ATPase"/>
</dbReference>
<evidence type="ECO:0000256" key="5">
    <source>
        <dbReference type="ARBA" id="ARBA00022741"/>
    </source>
</evidence>
<keyword evidence="6 9" id="KW-0067">ATP-binding</keyword>
<keyword evidence="5" id="KW-0547">Nucleotide-binding</keyword>
<dbReference type="PROSITE" id="PS50893">
    <property type="entry name" value="ABC_TRANSPORTER_2"/>
    <property type="match status" value="1"/>
</dbReference>
<proteinExistence type="inferred from homology"/>
<dbReference type="SUPFAM" id="SSF52540">
    <property type="entry name" value="P-loop containing nucleoside triphosphate hydrolases"/>
    <property type="match status" value="1"/>
</dbReference>
<organism evidence="9 10">
    <name type="scientific">Paenibacillus baimaensis</name>
    <dbReference type="NCBI Taxonomy" id="2982185"/>
    <lineage>
        <taxon>Bacteria</taxon>
        <taxon>Bacillati</taxon>
        <taxon>Bacillota</taxon>
        <taxon>Bacilli</taxon>
        <taxon>Bacillales</taxon>
        <taxon>Paenibacillaceae</taxon>
        <taxon>Paenibacillus</taxon>
    </lineage>
</organism>
<dbReference type="SMART" id="SM00382">
    <property type="entry name" value="AAA"/>
    <property type="match status" value="1"/>
</dbReference>
<comment type="subcellular location">
    <subcellularLocation>
        <location evidence="1">Cell membrane</location>
        <topology evidence="1">Peripheral membrane protein</topology>
    </subcellularLocation>
</comment>
<accession>A0ABT2UI31</accession>
<evidence type="ECO:0000256" key="3">
    <source>
        <dbReference type="ARBA" id="ARBA00022448"/>
    </source>
</evidence>
<evidence type="ECO:0000256" key="1">
    <source>
        <dbReference type="ARBA" id="ARBA00004202"/>
    </source>
</evidence>
<comment type="caution">
    <text evidence="9">The sequence shown here is derived from an EMBL/GenBank/DDBJ whole genome shotgun (WGS) entry which is preliminary data.</text>
</comment>
<dbReference type="NCBIfam" id="TIGR01727">
    <property type="entry name" value="oligo_HPY"/>
    <property type="match status" value="1"/>
</dbReference>
<feature type="domain" description="ABC transporter" evidence="8">
    <location>
        <begin position="7"/>
        <end position="258"/>
    </location>
</feature>
<comment type="similarity">
    <text evidence="2">Belongs to the ABC transporter superfamily.</text>
</comment>
<dbReference type="RefSeq" id="WP_262685470.1">
    <property type="nucleotide sequence ID" value="NZ_JAOQIO010000084.1"/>
</dbReference>
<dbReference type="PROSITE" id="PS00211">
    <property type="entry name" value="ABC_TRANSPORTER_1"/>
    <property type="match status" value="1"/>
</dbReference>